<dbReference type="EMBL" id="JBEOZY010000034">
    <property type="protein sequence ID" value="MER6168038.1"/>
    <property type="molecule type" value="Genomic_DNA"/>
</dbReference>
<dbReference type="Proteomes" id="UP001496720">
    <property type="component" value="Unassembled WGS sequence"/>
</dbReference>
<organism evidence="2 3">
    <name type="scientific">Streptomyces violaceorubidus</name>
    <dbReference type="NCBI Taxonomy" id="284042"/>
    <lineage>
        <taxon>Bacteria</taxon>
        <taxon>Bacillati</taxon>
        <taxon>Actinomycetota</taxon>
        <taxon>Actinomycetes</taxon>
        <taxon>Kitasatosporales</taxon>
        <taxon>Streptomycetaceae</taxon>
        <taxon>Streptomyces</taxon>
    </lineage>
</organism>
<protein>
    <submittedName>
        <fullName evidence="2">Uncharacterized protein</fullName>
    </submittedName>
</protein>
<name>A0ABV1T237_9ACTN</name>
<evidence type="ECO:0000313" key="3">
    <source>
        <dbReference type="Proteomes" id="UP001496720"/>
    </source>
</evidence>
<keyword evidence="1" id="KW-0732">Signal</keyword>
<feature type="signal peptide" evidence="1">
    <location>
        <begin position="1"/>
        <end position="32"/>
    </location>
</feature>
<comment type="caution">
    <text evidence="2">The sequence shown here is derived from an EMBL/GenBank/DDBJ whole genome shotgun (WGS) entry which is preliminary data.</text>
</comment>
<gene>
    <name evidence="2" type="ORF">ABT188_26400</name>
</gene>
<dbReference type="RefSeq" id="WP_352149437.1">
    <property type="nucleotide sequence ID" value="NZ_JBEOZY010000034.1"/>
</dbReference>
<feature type="chain" id="PRO_5046317994" evidence="1">
    <location>
        <begin position="33"/>
        <end position="98"/>
    </location>
</feature>
<sequence length="98" mass="10408">MIKTLKRTSTGLLLAATAAAGLLAGSAGSASAAPAALHNDFITSYYSNSWGVSPWTLCQASENQRNSATYGTPDPSGAEKYYCSWVSATKVNLWWAHY</sequence>
<keyword evidence="3" id="KW-1185">Reference proteome</keyword>
<evidence type="ECO:0000313" key="2">
    <source>
        <dbReference type="EMBL" id="MER6168038.1"/>
    </source>
</evidence>
<proteinExistence type="predicted"/>
<reference evidence="2 3" key="1">
    <citation type="submission" date="2024-06" db="EMBL/GenBank/DDBJ databases">
        <title>The Natural Products Discovery Center: Release of the First 8490 Sequenced Strains for Exploring Actinobacteria Biosynthetic Diversity.</title>
        <authorList>
            <person name="Kalkreuter E."/>
            <person name="Kautsar S.A."/>
            <person name="Yang D."/>
            <person name="Bader C.D."/>
            <person name="Teijaro C.N."/>
            <person name="Fluegel L."/>
            <person name="Davis C.M."/>
            <person name="Simpson J.R."/>
            <person name="Lauterbach L."/>
            <person name="Steele A.D."/>
            <person name="Gui C."/>
            <person name="Meng S."/>
            <person name="Li G."/>
            <person name="Viehrig K."/>
            <person name="Ye F."/>
            <person name="Su P."/>
            <person name="Kiefer A.F."/>
            <person name="Nichols A."/>
            <person name="Cepeda A.J."/>
            <person name="Yan W."/>
            <person name="Fan B."/>
            <person name="Jiang Y."/>
            <person name="Adhikari A."/>
            <person name="Zheng C.-J."/>
            <person name="Schuster L."/>
            <person name="Cowan T.M."/>
            <person name="Smanski M.J."/>
            <person name="Chevrette M.G."/>
            <person name="De Carvalho L.P.S."/>
            <person name="Shen B."/>
        </authorList>
    </citation>
    <scope>NUCLEOTIDE SEQUENCE [LARGE SCALE GENOMIC DNA]</scope>
    <source>
        <strain evidence="2 3">NPDC001615</strain>
    </source>
</reference>
<evidence type="ECO:0000256" key="1">
    <source>
        <dbReference type="SAM" id="SignalP"/>
    </source>
</evidence>
<accession>A0ABV1T237</accession>